<evidence type="ECO:0000259" key="6">
    <source>
        <dbReference type="PROSITE" id="PS50262"/>
    </source>
</evidence>
<dbReference type="PANTHER" id="PTHR46641">
    <property type="entry name" value="FMRFAMIDE RECEPTOR-RELATED"/>
    <property type="match status" value="1"/>
</dbReference>
<keyword evidence="3 5" id="KW-1133">Transmembrane helix</keyword>
<evidence type="ECO:0000256" key="1">
    <source>
        <dbReference type="ARBA" id="ARBA00004370"/>
    </source>
</evidence>
<dbReference type="SUPFAM" id="SSF81321">
    <property type="entry name" value="Family A G protein-coupled receptor-like"/>
    <property type="match status" value="1"/>
</dbReference>
<keyword evidence="2 5" id="KW-0812">Transmembrane</keyword>
<dbReference type="GeneID" id="101864134"/>
<dbReference type="InterPro" id="IPR000276">
    <property type="entry name" value="GPCR_Rhodpsn"/>
</dbReference>
<evidence type="ECO:0000313" key="8">
    <source>
        <dbReference type="RefSeq" id="XP_005095699.1"/>
    </source>
</evidence>
<dbReference type="InterPro" id="IPR019427">
    <property type="entry name" value="7TM_GPCR_serpentine_rcpt_Srw"/>
</dbReference>
<proteinExistence type="predicted"/>
<comment type="subcellular location">
    <subcellularLocation>
        <location evidence="1">Membrane</location>
    </subcellularLocation>
</comment>
<feature type="domain" description="G-protein coupled receptors family 1 profile" evidence="6">
    <location>
        <begin position="48"/>
        <end position="323"/>
    </location>
</feature>
<organism evidence="7 8">
    <name type="scientific">Aplysia californica</name>
    <name type="common">California sea hare</name>
    <dbReference type="NCBI Taxonomy" id="6500"/>
    <lineage>
        <taxon>Eukaryota</taxon>
        <taxon>Metazoa</taxon>
        <taxon>Spiralia</taxon>
        <taxon>Lophotrochozoa</taxon>
        <taxon>Mollusca</taxon>
        <taxon>Gastropoda</taxon>
        <taxon>Heterobranchia</taxon>
        <taxon>Euthyneura</taxon>
        <taxon>Tectipleura</taxon>
        <taxon>Aplysiida</taxon>
        <taxon>Aplysioidea</taxon>
        <taxon>Aplysiidae</taxon>
        <taxon>Aplysia</taxon>
    </lineage>
</organism>
<dbReference type="InterPro" id="IPR017452">
    <property type="entry name" value="GPCR_Rhodpsn_7TM"/>
</dbReference>
<dbReference type="Pfam" id="PF10324">
    <property type="entry name" value="7TM_GPCR_Srw"/>
    <property type="match status" value="1"/>
</dbReference>
<evidence type="ECO:0000313" key="7">
    <source>
        <dbReference type="Proteomes" id="UP000694888"/>
    </source>
</evidence>
<feature type="transmembrane region" description="Helical" evidence="5">
    <location>
        <begin position="69"/>
        <end position="94"/>
    </location>
</feature>
<accession>A0ABM0JKA6</accession>
<feature type="transmembrane region" description="Helical" evidence="5">
    <location>
        <begin position="32"/>
        <end position="57"/>
    </location>
</feature>
<evidence type="ECO:0000256" key="4">
    <source>
        <dbReference type="ARBA" id="ARBA00023136"/>
    </source>
</evidence>
<name>A0ABM0JKA6_APLCA</name>
<dbReference type="RefSeq" id="XP_005095699.1">
    <property type="nucleotide sequence ID" value="XM_005095642.1"/>
</dbReference>
<dbReference type="PROSITE" id="PS50262">
    <property type="entry name" value="G_PROTEIN_RECEP_F1_2"/>
    <property type="match status" value="1"/>
</dbReference>
<reference evidence="8" key="1">
    <citation type="submission" date="2025-08" db="UniProtKB">
        <authorList>
            <consortium name="RefSeq"/>
        </authorList>
    </citation>
    <scope>IDENTIFICATION</scope>
</reference>
<sequence>MADFLLENRTSEQMRSTAPLISLALMHTIETIFLVVLSSCVCLFGLFSNLVNLVIFWKHGFRESITVGLMGLAVSDTCTILCGAVLAVCFNPLIPFSEIGVNIRAVQNLVGSRPRVCFARATALITMYITLERCLCVALPLRVKTILTPARTLAVVVSIFASVLLIYSPIWAAYRLEWTFSPSQNASELTLVSAPNAEELEGFSFVITVCVQLTCFTVLVTLTSVLVILLKRRSQWRAQVTRSTAGSSHRKVMSRQEQNAIKLTIMVAAILICSLLPGTMLLFTTFLEPEFNLGRRYENLFFSIWPIVSFSEVSNASANIFVYYHMNSKYRNTFRDLFCRERDNRVKVTRLTVADGSGSVD</sequence>
<protein>
    <submittedName>
        <fullName evidence="8">Uncharacterized protein LOC101864134</fullName>
    </submittedName>
</protein>
<feature type="transmembrane region" description="Helical" evidence="5">
    <location>
        <begin position="203"/>
        <end position="230"/>
    </location>
</feature>
<evidence type="ECO:0000256" key="3">
    <source>
        <dbReference type="ARBA" id="ARBA00022989"/>
    </source>
</evidence>
<evidence type="ECO:0000256" key="2">
    <source>
        <dbReference type="ARBA" id="ARBA00022692"/>
    </source>
</evidence>
<feature type="transmembrane region" description="Helical" evidence="5">
    <location>
        <begin position="260"/>
        <end position="283"/>
    </location>
</feature>
<feature type="transmembrane region" description="Helical" evidence="5">
    <location>
        <begin position="153"/>
        <end position="174"/>
    </location>
</feature>
<dbReference type="SMART" id="SM01381">
    <property type="entry name" value="7TM_GPCR_Srsx"/>
    <property type="match status" value="1"/>
</dbReference>
<keyword evidence="4 5" id="KW-0472">Membrane</keyword>
<dbReference type="InterPro" id="IPR052954">
    <property type="entry name" value="GPCR-Ligand_Int"/>
</dbReference>
<evidence type="ECO:0000256" key="5">
    <source>
        <dbReference type="SAM" id="Phobius"/>
    </source>
</evidence>
<keyword evidence="7" id="KW-1185">Reference proteome</keyword>
<dbReference type="Proteomes" id="UP000694888">
    <property type="component" value="Unplaced"/>
</dbReference>
<gene>
    <name evidence="8" type="primary">LOC101864134</name>
</gene>
<dbReference type="PANTHER" id="PTHR46641:SF2">
    <property type="entry name" value="FMRFAMIDE RECEPTOR"/>
    <property type="match status" value="1"/>
</dbReference>
<dbReference type="Gene3D" id="1.20.1070.10">
    <property type="entry name" value="Rhodopsin 7-helix transmembrane proteins"/>
    <property type="match status" value="1"/>
</dbReference>
<feature type="transmembrane region" description="Helical" evidence="5">
    <location>
        <begin position="303"/>
        <end position="324"/>
    </location>
</feature>